<proteinExistence type="predicted"/>
<dbReference type="STRING" id="883.DvMF_1511"/>
<evidence type="ECO:0000313" key="4">
    <source>
        <dbReference type="EMBL" id="ACL08459.1"/>
    </source>
</evidence>
<protein>
    <submittedName>
        <fullName evidence="4">Uncharacterized protein</fullName>
    </submittedName>
</protein>
<feature type="region of interest" description="Disordered" evidence="2">
    <location>
        <begin position="129"/>
        <end position="248"/>
    </location>
</feature>
<dbReference type="HOGENOM" id="CLU_1118787_0_0_7"/>
<keyword evidence="3" id="KW-0732">Signal</keyword>
<name>B8DLT3_NITV9</name>
<accession>B8DLT3</accession>
<feature type="chain" id="PRO_5002870362" evidence="3">
    <location>
        <begin position="46"/>
        <end position="248"/>
    </location>
</feature>
<feature type="compositionally biased region" description="Basic and acidic residues" evidence="2">
    <location>
        <begin position="150"/>
        <end position="216"/>
    </location>
</feature>
<evidence type="ECO:0000256" key="3">
    <source>
        <dbReference type="SAM" id="SignalP"/>
    </source>
</evidence>
<dbReference type="KEGG" id="dvm:DvMF_1511"/>
<feature type="coiled-coil region" evidence="1">
    <location>
        <begin position="55"/>
        <end position="101"/>
    </location>
</feature>
<keyword evidence="1" id="KW-0175">Coiled coil</keyword>
<dbReference type="eggNOG" id="ENOG503187E">
    <property type="taxonomic scope" value="Bacteria"/>
</dbReference>
<evidence type="ECO:0000256" key="2">
    <source>
        <dbReference type="SAM" id="MobiDB-lite"/>
    </source>
</evidence>
<feature type="compositionally biased region" description="Basic and acidic residues" evidence="2">
    <location>
        <begin position="224"/>
        <end position="248"/>
    </location>
</feature>
<organism evidence="4">
    <name type="scientific">Nitratidesulfovibrio vulgaris (strain DSM 19637 / Miyazaki F)</name>
    <name type="common">Desulfovibrio vulgaris</name>
    <dbReference type="NCBI Taxonomy" id="883"/>
    <lineage>
        <taxon>Bacteria</taxon>
        <taxon>Pseudomonadati</taxon>
        <taxon>Thermodesulfobacteriota</taxon>
        <taxon>Desulfovibrionia</taxon>
        <taxon>Desulfovibrionales</taxon>
        <taxon>Desulfovibrionaceae</taxon>
        <taxon>Nitratidesulfovibrio</taxon>
    </lineage>
</organism>
<sequence>MFTRRFHGQRVAAAMFARRHLLPVTLLLLLLAAALVPGMARSAHAADADSVIGAVDDAMRQADRARDAYDRVRSSGDRDAISRYERDWRDAEYKLEDARIENLSRESGMSPSRIRDMRESGMGWGQVAKEAGAHPGSLGVGHSKGKKGGWNRDDDRNLSRDYYRDRHDRQDGDRDGKGPKHDDRQGKGGRHGDHQVKDGRYDDRQSRDGRYDDKHAKGGKPGKGGKDKGRKGSDDYPYDDKTKGKGQK</sequence>
<evidence type="ECO:0000256" key="1">
    <source>
        <dbReference type="SAM" id="Coils"/>
    </source>
</evidence>
<reference evidence="4" key="1">
    <citation type="submission" date="2008-10" db="EMBL/GenBank/DDBJ databases">
        <title>Complete sequence of Desulfovibrio vulgaris str. 'Miyazaki F'.</title>
        <authorList>
            <person name="Lucas S."/>
            <person name="Copeland A."/>
            <person name="Lapidus A."/>
            <person name="Glavina del Rio T."/>
            <person name="Dalin E."/>
            <person name="Tice H."/>
            <person name="Bruce D."/>
            <person name="Goodwin L."/>
            <person name="Pitluck S."/>
            <person name="Sims D."/>
            <person name="Brettin T."/>
            <person name="Detter J.C."/>
            <person name="Han C."/>
            <person name="Larimer F."/>
            <person name="Land M."/>
            <person name="Hauser L."/>
            <person name="Kyrpides N."/>
            <person name="Mikhailova N."/>
            <person name="Hazen T.C."/>
            <person name="Richardson P."/>
        </authorList>
    </citation>
    <scope>NUCLEOTIDE SEQUENCE</scope>
    <source>
        <strain evidence="4">Miyazaki F</strain>
    </source>
</reference>
<gene>
    <name evidence="4" type="ordered locus">DvMF_1511</name>
</gene>
<dbReference type="EMBL" id="CP001197">
    <property type="protein sequence ID" value="ACL08459.1"/>
    <property type="molecule type" value="Genomic_DNA"/>
</dbReference>
<feature type="signal peptide" evidence="3">
    <location>
        <begin position="1"/>
        <end position="45"/>
    </location>
</feature>
<dbReference type="AlphaFoldDB" id="B8DLT3"/>